<feature type="compositionally biased region" description="Polar residues" evidence="9">
    <location>
        <begin position="373"/>
        <end position="383"/>
    </location>
</feature>
<feature type="compositionally biased region" description="Polar residues" evidence="9">
    <location>
        <begin position="505"/>
        <end position="525"/>
    </location>
</feature>
<feature type="region of interest" description="Disordered" evidence="9">
    <location>
        <begin position="657"/>
        <end position="679"/>
    </location>
</feature>
<keyword evidence="11" id="KW-1185">Reference proteome</keyword>
<keyword evidence="8" id="KW-0539">Nucleus</keyword>
<evidence type="ECO:0000256" key="9">
    <source>
        <dbReference type="SAM" id="MobiDB-lite"/>
    </source>
</evidence>
<dbReference type="PANTHER" id="PTHR23198">
    <property type="entry name" value="NUCLEOPORIN"/>
    <property type="match status" value="1"/>
</dbReference>
<evidence type="ECO:0000256" key="4">
    <source>
        <dbReference type="ARBA" id="ARBA00022816"/>
    </source>
</evidence>
<keyword evidence="6" id="KW-0811">Translocation</keyword>
<dbReference type="GO" id="GO:0006606">
    <property type="term" value="P:protein import into nucleus"/>
    <property type="evidence" value="ECO:0007669"/>
    <property type="project" value="TreeGrafter"/>
</dbReference>
<feature type="compositionally biased region" description="Polar residues" evidence="9">
    <location>
        <begin position="236"/>
        <end position="284"/>
    </location>
</feature>
<keyword evidence="3" id="KW-0813">Transport</keyword>
<keyword evidence="5" id="KW-0653">Protein transport</keyword>
<feature type="region of interest" description="Disordered" evidence="9">
    <location>
        <begin position="174"/>
        <end position="208"/>
    </location>
</feature>
<dbReference type="AlphaFoldDB" id="A0AAW1WRN8"/>
<evidence type="ECO:0000256" key="5">
    <source>
        <dbReference type="ARBA" id="ARBA00022927"/>
    </source>
</evidence>
<accession>A0AAW1WRN8</accession>
<gene>
    <name evidence="10" type="ORF">M0R45_023221</name>
</gene>
<dbReference type="GO" id="GO:0044614">
    <property type="term" value="C:nuclear pore cytoplasmic filaments"/>
    <property type="evidence" value="ECO:0007669"/>
    <property type="project" value="TreeGrafter"/>
</dbReference>
<dbReference type="GO" id="GO:0008139">
    <property type="term" value="F:nuclear localization sequence binding"/>
    <property type="evidence" value="ECO:0007669"/>
    <property type="project" value="TreeGrafter"/>
</dbReference>
<evidence type="ECO:0000256" key="6">
    <source>
        <dbReference type="ARBA" id="ARBA00023010"/>
    </source>
</evidence>
<reference evidence="10 11" key="1">
    <citation type="journal article" date="2023" name="G3 (Bethesda)">
        <title>A chromosome-length genome assembly and annotation of blackberry (Rubus argutus, cv. 'Hillquist').</title>
        <authorList>
            <person name="Bruna T."/>
            <person name="Aryal R."/>
            <person name="Dudchenko O."/>
            <person name="Sargent D.J."/>
            <person name="Mead D."/>
            <person name="Buti M."/>
            <person name="Cavallini A."/>
            <person name="Hytonen T."/>
            <person name="Andres J."/>
            <person name="Pham M."/>
            <person name="Weisz D."/>
            <person name="Mascagni F."/>
            <person name="Usai G."/>
            <person name="Natali L."/>
            <person name="Bassil N."/>
            <person name="Fernandez G.E."/>
            <person name="Lomsadze A."/>
            <person name="Armour M."/>
            <person name="Olukolu B."/>
            <person name="Poorten T."/>
            <person name="Britton C."/>
            <person name="Davik J."/>
            <person name="Ashrafi H."/>
            <person name="Aiden E.L."/>
            <person name="Borodovsky M."/>
            <person name="Worthington M."/>
        </authorList>
    </citation>
    <scope>NUCLEOTIDE SEQUENCE [LARGE SCALE GENOMIC DNA]</scope>
    <source>
        <strain evidence="10">PI 553951</strain>
    </source>
</reference>
<protein>
    <submittedName>
        <fullName evidence="10">Uncharacterized protein</fullName>
    </submittedName>
</protein>
<keyword evidence="7" id="KW-0906">Nuclear pore complex</keyword>
<feature type="region of interest" description="Disordered" evidence="9">
    <location>
        <begin position="236"/>
        <end position="322"/>
    </location>
</feature>
<evidence type="ECO:0000256" key="1">
    <source>
        <dbReference type="ARBA" id="ARBA00004567"/>
    </source>
</evidence>
<dbReference type="Proteomes" id="UP001457282">
    <property type="component" value="Unassembled WGS sequence"/>
</dbReference>
<keyword evidence="4" id="KW-0509">mRNA transport</keyword>
<sequence length="679" mass="73777">MSYFVTTESSDRHRFDIKVEWETEEPLDDDLSTQYQLSDVLNIHLNLHKSNQRIFVAECGYPTVEVELEASQAITVNCCEVLCDDHHDPSTSARSDHVMTMITEFLKTIGIPAEHERPSGAAVIFEAVQSTARASCINNCKQLPSNGSVNVNMYVLEETVMLEFNKILERMHNKDDQAEIDDEDDGDGELDEDEDNENIEDNEDWDEEIDRVTSESLEADDVVNFIDPANKMFGSMSSFGQTSSNTSNNPFGSTTQTRTRSQHMQFGAQTSSSIGFRTTTQPALGSTSTPFGGSFGQFGASNSPFGAQSTIGGQRRRPGSREAAYTVTRNSELPSTAEVVNFQSITAMKVYQDKCFEELRFEDYQMGDKGGKESSTMKTNTPCNPAPSISFLQKTSSSPFSTSTPISSTKTSPSHPFTTGWPPSSPLTSSSTAAATNPFTTHSSSSSKPPSWFPRTSSSSSSPFNKSISTPPPPSDIFGPKTTPSPSTFVTSSSPLTSPSTAVTNPFSTPAPSIPQTSQTFTTPAPSILSKPPFQVSQPLQTNSTSFIPTQSQPSNTGILQQNNFVQQQQQPDVLVIPATNPFGTPPAAAMLNSGWGSSVQYGISSMPVVDRTAPPPVRLSAILTARHLTQRHIIGLPTASARSRYDPYKNKNGGSRLKVPFFSDDGDDQVPRTPKMMP</sequence>
<comment type="subcellular location">
    <subcellularLocation>
        <location evidence="1">Nucleus</location>
        <location evidence="1">Nuclear pore complex</location>
    </subcellularLocation>
</comment>
<evidence type="ECO:0000256" key="3">
    <source>
        <dbReference type="ARBA" id="ARBA00022448"/>
    </source>
</evidence>
<dbReference type="Pfam" id="PF21240">
    <property type="entry name" value="Nup98_GLEBS"/>
    <property type="match status" value="1"/>
</dbReference>
<feature type="compositionally biased region" description="Polar residues" evidence="9">
    <location>
        <begin position="300"/>
        <end position="312"/>
    </location>
</feature>
<feature type="compositionally biased region" description="Low complexity" evidence="9">
    <location>
        <begin position="395"/>
        <end position="469"/>
    </location>
</feature>
<dbReference type="FunFam" id="1.10.10.2360:FF:000001">
    <property type="entry name" value="Nuclear pore complex protein Nup98-Nup96"/>
    <property type="match status" value="1"/>
</dbReference>
<evidence type="ECO:0000256" key="7">
    <source>
        <dbReference type="ARBA" id="ARBA00023132"/>
    </source>
</evidence>
<name>A0AAW1WRN8_RUBAR</name>
<evidence type="ECO:0000313" key="11">
    <source>
        <dbReference type="Proteomes" id="UP001457282"/>
    </source>
</evidence>
<dbReference type="Gene3D" id="1.10.10.2360">
    <property type="match status" value="1"/>
</dbReference>
<comment type="caution">
    <text evidence="10">The sequence shown here is derived from an EMBL/GenBank/DDBJ whole genome shotgun (WGS) entry which is preliminary data.</text>
</comment>
<organism evidence="10 11">
    <name type="scientific">Rubus argutus</name>
    <name type="common">Southern blackberry</name>
    <dbReference type="NCBI Taxonomy" id="59490"/>
    <lineage>
        <taxon>Eukaryota</taxon>
        <taxon>Viridiplantae</taxon>
        <taxon>Streptophyta</taxon>
        <taxon>Embryophyta</taxon>
        <taxon>Tracheophyta</taxon>
        <taxon>Spermatophyta</taxon>
        <taxon>Magnoliopsida</taxon>
        <taxon>eudicotyledons</taxon>
        <taxon>Gunneridae</taxon>
        <taxon>Pentapetalae</taxon>
        <taxon>rosids</taxon>
        <taxon>fabids</taxon>
        <taxon>Rosales</taxon>
        <taxon>Rosaceae</taxon>
        <taxon>Rosoideae</taxon>
        <taxon>Rosoideae incertae sedis</taxon>
        <taxon>Rubus</taxon>
    </lineage>
</organism>
<evidence type="ECO:0000256" key="8">
    <source>
        <dbReference type="ARBA" id="ARBA00023242"/>
    </source>
</evidence>
<dbReference type="GO" id="GO:0051028">
    <property type="term" value="P:mRNA transport"/>
    <property type="evidence" value="ECO:0007669"/>
    <property type="project" value="UniProtKB-KW"/>
</dbReference>
<evidence type="ECO:0000256" key="2">
    <source>
        <dbReference type="ARBA" id="ARBA00008926"/>
    </source>
</evidence>
<proteinExistence type="inferred from homology"/>
<feature type="region of interest" description="Disordered" evidence="9">
    <location>
        <begin position="367"/>
        <end position="532"/>
    </location>
</feature>
<dbReference type="EMBL" id="JBEDUW010000005">
    <property type="protein sequence ID" value="KAK9925965.1"/>
    <property type="molecule type" value="Genomic_DNA"/>
</dbReference>
<dbReference type="GO" id="GO:0034398">
    <property type="term" value="P:telomere tethering at nuclear periphery"/>
    <property type="evidence" value="ECO:0007669"/>
    <property type="project" value="TreeGrafter"/>
</dbReference>
<comment type="similarity">
    <text evidence="2">Belongs to the nucleoporin GLFG family.</text>
</comment>
<feature type="compositionally biased region" description="Acidic residues" evidence="9">
    <location>
        <begin position="178"/>
        <end position="208"/>
    </location>
</feature>
<evidence type="ECO:0000313" key="10">
    <source>
        <dbReference type="EMBL" id="KAK9925965.1"/>
    </source>
</evidence>
<dbReference type="GO" id="GO:0003723">
    <property type="term" value="F:RNA binding"/>
    <property type="evidence" value="ECO:0007669"/>
    <property type="project" value="TreeGrafter"/>
</dbReference>
<dbReference type="PANTHER" id="PTHR23198:SF6">
    <property type="entry name" value="NUCLEAR PORE COMPLEX PROTEIN NUP98-NUP96"/>
    <property type="match status" value="1"/>
</dbReference>
<dbReference type="InterPro" id="IPR037665">
    <property type="entry name" value="Nucleoporin_S59-like"/>
</dbReference>
<dbReference type="GO" id="GO:0006405">
    <property type="term" value="P:RNA export from nucleus"/>
    <property type="evidence" value="ECO:0007669"/>
    <property type="project" value="TreeGrafter"/>
</dbReference>
<dbReference type="GO" id="GO:0017056">
    <property type="term" value="F:structural constituent of nuclear pore"/>
    <property type="evidence" value="ECO:0007669"/>
    <property type="project" value="TreeGrafter"/>
</dbReference>
<dbReference type="GO" id="GO:0000973">
    <property type="term" value="P:post-transcriptional tethering of RNA polymerase II gene DNA at nuclear periphery"/>
    <property type="evidence" value="ECO:0007669"/>
    <property type="project" value="TreeGrafter"/>
</dbReference>
<feature type="compositionally biased region" description="Low complexity" evidence="9">
    <location>
        <begin position="480"/>
        <end position="504"/>
    </location>
</feature>